<dbReference type="CDD" id="cd19958">
    <property type="entry name" value="pyocin_knob"/>
    <property type="match status" value="1"/>
</dbReference>
<keyword evidence="2" id="KW-1185">Reference proteome</keyword>
<organism evidence="1 2">
    <name type="scientific">Roseovarius azorensis</name>
    <dbReference type="NCBI Taxonomy" id="1287727"/>
    <lineage>
        <taxon>Bacteria</taxon>
        <taxon>Pseudomonadati</taxon>
        <taxon>Pseudomonadota</taxon>
        <taxon>Alphaproteobacteria</taxon>
        <taxon>Rhodobacterales</taxon>
        <taxon>Roseobacteraceae</taxon>
        <taxon>Roseovarius</taxon>
    </lineage>
</organism>
<dbReference type="RefSeq" id="WP_093034919.1">
    <property type="nucleotide sequence ID" value="NZ_FOAG01000004.1"/>
</dbReference>
<evidence type="ECO:0000313" key="1">
    <source>
        <dbReference type="EMBL" id="SEL26191.1"/>
    </source>
</evidence>
<proteinExistence type="predicted"/>
<accession>A0A1H7NS46</accession>
<reference evidence="1 2" key="1">
    <citation type="submission" date="2016-10" db="EMBL/GenBank/DDBJ databases">
        <authorList>
            <person name="de Groot N.N."/>
        </authorList>
    </citation>
    <scope>NUCLEOTIDE SEQUENCE [LARGE SCALE GENOMIC DNA]</scope>
    <source>
        <strain evidence="1 2">DSM 100674</strain>
    </source>
</reference>
<dbReference type="Proteomes" id="UP000199582">
    <property type="component" value="Unassembled WGS sequence"/>
</dbReference>
<dbReference type="InterPro" id="IPR021251">
    <property type="entry name" value="DUF2793"/>
</dbReference>
<evidence type="ECO:0000313" key="2">
    <source>
        <dbReference type="Proteomes" id="UP000199582"/>
    </source>
</evidence>
<name>A0A1H7NS46_9RHOB</name>
<gene>
    <name evidence="1" type="ORF">SAMN05443999_104215</name>
</gene>
<dbReference type="STRING" id="1287727.SAMN05443999_104215"/>
<sequence>MSDTSPVLGLPLIQPAQAQKHVTHNEALSLLEAVTQLSIEHAPQSAPPVSPQRGQRFIVGAGGSGAWAGRDRQIAVFDDAGWIFVVPQAGWRAGLADSGETLRYDGAEWVALLPELQNLQGLGIAATSDAVNRLAVASEATLFNHAGAGHQIKVNKAAVDDTASLLFQTGFSGRVEMGTAGGDDWAVKVSADGQNWTEALRIDAQTGRVLGAAVQSSGQDATSGRLMAVPAFGIGEAGDQAPLDDIDRPDVAAGSLWRTTDATLGTMPPAQTAFGNLMVLRHASDALSQIWTSVLEGDLWIRRYRAASEPQWSAWLRYLNTANMVGPVAMSAGAPAGAAIERGSTAGGEFVCLADGTQICWQAIATLDTGPVNWVFPRAFAAPPVVAGMGRTSGPRVVTASDVTATEAGINGYILTGARAPFWAMLQAVGRWV</sequence>
<dbReference type="AlphaFoldDB" id="A0A1H7NS46"/>
<evidence type="ECO:0008006" key="3">
    <source>
        <dbReference type="Google" id="ProtNLM"/>
    </source>
</evidence>
<dbReference type="OrthoDB" id="564699at2"/>
<dbReference type="Pfam" id="PF10983">
    <property type="entry name" value="DUF2793"/>
    <property type="match status" value="1"/>
</dbReference>
<dbReference type="EMBL" id="FOAG01000004">
    <property type="protein sequence ID" value="SEL26191.1"/>
    <property type="molecule type" value="Genomic_DNA"/>
</dbReference>
<protein>
    <recommendedName>
        <fullName evidence="3">DUF2793 domain-containing protein</fullName>
    </recommendedName>
</protein>